<sequence length="248" mass="29240">MIFNEYERAAEIDEKQKFSADIMTDGILLARFYKTNGLGREETQEKIKTILFKLDGCFTDKFKEKSLRDIMSGFDSFELMDNEPVYFYKEEMDIIKQLKNKTARKVLFAMLYIRKASGENEFEAEAKDINRLCVKRIYPNSLYLAYHELKELGYVKYTNFKGENKTEIVYPALNIQYTSEPVIVIRDKHNIMNYYWNYVGEGKFAICKNCGKLVPVTSFNVDYCDKCAIEVDKEKTRKRVEKFRNSNV</sequence>
<accession>A0A8S5R086</accession>
<evidence type="ECO:0000313" key="1">
    <source>
        <dbReference type="EMBL" id="DAE24507.1"/>
    </source>
</evidence>
<reference evidence="1" key="1">
    <citation type="journal article" date="2021" name="Proc. Natl. Acad. Sci. U.S.A.">
        <title>A Catalog of Tens of Thousands of Viruses from Human Metagenomes Reveals Hidden Associations with Chronic Diseases.</title>
        <authorList>
            <person name="Tisza M.J."/>
            <person name="Buck C.B."/>
        </authorList>
    </citation>
    <scope>NUCLEOTIDE SEQUENCE</scope>
    <source>
        <strain evidence="1">CtyvQ1</strain>
    </source>
</reference>
<name>A0A8S5R086_9CAUD</name>
<protein>
    <submittedName>
        <fullName evidence="1">C4-type zinc finger protein fold, transcription factor, RNA</fullName>
    </submittedName>
</protein>
<dbReference type="EMBL" id="BK015776">
    <property type="protein sequence ID" value="DAE24507.1"/>
    <property type="molecule type" value="Genomic_DNA"/>
</dbReference>
<organism evidence="1">
    <name type="scientific">Siphoviridae sp. ctyvQ1</name>
    <dbReference type="NCBI Taxonomy" id="2826525"/>
    <lineage>
        <taxon>Viruses</taxon>
        <taxon>Duplodnaviria</taxon>
        <taxon>Heunggongvirae</taxon>
        <taxon>Uroviricota</taxon>
        <taxon>Caudoviricetes</taxon>
    </lineage>
</organism>
<proteinExistence type="predicted"/>